<dbReference type="Gramene" id="RZC54858">
    <property type="protein sequence ID" value="RZC54858"/>
    <property type="gene ID" value="C5167_013716"/>
</dbReference>
<dbReference type="AlphaFoldDB" id="A0A4Y7J537"/>
<dbReference type="InterPro" id="IPR050466">
    <property type="entry name" value="Carboxylest/Gibb_receptor"/>
</dbReference>
<evidence type="ECO:0000313" key="3">
    <source>
        <dbReference type="Proteomes" id="UP000316621"/>
    </source>
</evidence>
<protein>
    <recommendedName>
        <fullName evidence="1">Alpha/beta hydrolase fold-3 domain-containing protein</fullName>
    </recommendedName>
</protein>
<feature type="domain" description="Alpha/beta hydrolase fold-3" evidence="1">
    <location>
        <begin position="74"/>
        <end position="290"/>
    </location>
</feature>
<dbReference type="STRING" id="3469.A0A4Y7J537"/>
<dbReference type="InterPro" id="IPR029058">
    <property type="entry name" value="AB_hydrolase_fold"/>
</dbReference>
<evidence type="ECO:0000259" key="1">
    <source>
        <dbReference type="Pfam" id="PF07859"/>
    </source>
</evidence>
<organism evidence="2 3">
    <name type="scientific">Papaver somniferum</name>
    <name type="common">Opium poppy</name>
    <dbReference type="NCBI Taxonomy" id="3469"/>
    <lineage>
        <taxon>Eukaryota</taxon>
        <taxon>Viridiplantae</taxon>
        <taxon>Streptophyta</taxon>
        <taxon>Embryophyta</taxon>
        <taxon>Tracheophyta</taxon>
        <taxon>Spermatophyta</taxon>
        <taxon>Magnoliopsida</taxon>
        <taxon>Ranunculales</taxon>
        <taxon>Papaveraceae</taxon>
        <taxon>Papaveroideae</taxon>
        <taxon>Papaver</taxon>
    </lineage>
</organism>
<keyword evidence="3" id="KW-1185">Reference proteome</keyword>
<name>A0A4Y7J537_PAPSO</name>
<dbReference type="Gene3D" id="3.40.50.1820">
    <property type="entry name" value="alpha/beta hydrolase"/>
    <property type="match status" value="2"/>
</dbReference>
<dbReference type="SUPFAM" id="SSF53474">
    <property type="entry name" value="alpha/beta-Hydrolases"/>
    <property type="match status" value="2"/>
</dbReference>
<dbReference type="InterPro" id="IPR013094">
    <property type="entry name" value="AB_hydrolase_3"/>
</dbReference>
<accession>A0A4Y7J537</accession>
<reference evidence="2 3" key="1">
    <citation type="journal article" date="2018" name="Science">
        <title>The opium poppy genome and morphinan production.</title>
        <authorList>
            <person name="Guo L."/>
            <person name="Winzer T."/>
            <person name="Yang X."/>
            <person name="Li Y."/>
            <person name="Ning Z."/>
            <person name="He Z."/>
            <person name="Teodor R."/>
            <person name="Lu Y."/>
            <person name="Bowser T.A."/>
            <person name="Graham I.A."/>
            <person name="Ye K."/>
        </authorList>
    </citation>
    <scope>NUCLEOTIDE SEQUENCE [LARGE SCALE GENOMIC DNA]</scope>
    <source>
        <strain evidence="3">cv. HN1</strain>
        <tissue evidence="2">Leaves</tissue>
    </source>
</reference>
<dbReference type="PANTHER" id="PTHR23024">
    <property type="entry name" value="ARYLACETAMIDE DEACETYLASE"/>
    <property type="match status" value="1"/>
</dbReference>
<gene>
    <name evidence="2" type="ORF">C5167_013716</name>
</gene>
<dbReference type="PANTHER" id="PTHR23024:SF577">
    <property type="entry name" value="CARBOXYLESTERASE 2-RELATED"/>
    <property type="match status" value="1"/>
</dbReference>
<sequence length="586" mass="64732">MASSIEQEVDHEFQPFLTVYKDGKVVRHLFTDEVPASVDTQTGVASKDVLINPSLPARLYLPKALNHQNKLPLVIYFHGGCFVSGSAFSASYHQFVNSLVAEANVVAVSVDYRLAPEDPVPIAFDDSWEAIQWVISHSKGEGTESWLNDHVDFNRVFLSGDSVGSTIAHNMAMKTGQLCDDFKLLGIALIHPFFWVKKGLGCPEKNVISEKTWLYACPSSTLGNDDPRINPFAVGAPSLSGLGCDRVLVCITEDDVLKDRGLLYYEALGKSGWGGQREIKETRGKDHVFHLFDPCEESLELTKWIASFLNQHLFTDEVPASVDTQTGVASKDVSINPSLSARLYLPKVLNDQRKLPLVIYFHGGCFCAGSAFSVSHHQFINSLVAEANVVAVSVDYRLAPEHPGEGTESWLNDHVDFNRVFLSGDSAGSTIAHNMAMQTGQLSDGSCSSDHFKLLGIVLIQPFFWGKERIGVEKLDSEKNVICERTWLYACPSSTLGNDDPRINPFANGAPSLLGLGCDRVLVCIAEDDVLKHRGLLYYKTLGKSGWDGRREIKETKGKAHVFHLFDPYCEESVELTKWVASFLNQ</sequence>
<dbReference type="Pfam" id="PF07859">
    <property type="entry name" value="Abhydrolase_3"/>
    <property type="match status" value="2"/>
</dbReference>
<dbReference type="EMBL" id="CM010717">
    <property type="protein sequence ID" value="RZC54858.1"/>
    <property type="molecule type" value="Genomic_DNA"/>
</dbReference>
<feature type="domain" description="Alpha/beta hydrolase fold-3" evidence="1">
    <location>
        <begin position="358"/>
        <end position="564"/>
    </location>
</feature>
<evidence type="ECO:0000313" key="2">
    <source>
        <dbReference type="EMBL" id="RZC54858.1"/>
    </source>
</evidence>
<dbReference type="Proteomes" id="UP000316621">
    <property type="component" value="Chromosome 3"/>
</dbReference>
<dbReference type="GO" id="GO:0016787">
    <property type="term" value="F:hydrolase activity"/>
    <property type="evidence" value="ECO:0007669"/>
    <property type="project" value="InterPro"/>
</dbReference>
<proteinExistence type="predicted"/>
<dbReference type="OMA" id="PPRFTKH"/>